<reference evidence="1 2" key="1">
    <citation type="submission" date="2019-03" db="EMBL/GenBank/DDBJ databases">
        <title>First draft genome of Liparis tanakae, snailfish: a comprehensive survey of snailfish specific genes.</title>
        <authorList>
            <person name="Kim W."/>
            <person name="Song I."/>
            <person name="Jeong J.-H."/>
            <person name="Kim D."/>
            <person name="Kim S."/>
            <person name="Ryu S."/>
            <person name="Song J.Y."/>
            <person name="Lee S.K."/>
        </authorList>
    </citation>
    <scope>NUCLEOTIDE SEQUENCE [LARGE SCALE GENOMIC DNA]</scope>
    <source>
        <tissue evidence="1">Muscle</tissue>
    </source>
</reference>
<proteinExistence type="predicted"/>
<organism evidence="1 2">
    <name type="scientific">Liparis tanakae</name>
    <name type="common">Tanaka's snailfish</name>
    <dbReference type="NCBI Taxonomy" id="230148"/>
    <lineage>
        <taxon>Eukaryota</taxon>
        <taxon>Metazoa</taxon>
        <taxon>Chordata</taxon>
        <taxon>Craniata</taxon>
        <taxon>Vertebrata</taxon>
        <taxon>Euteleostomi</taxon>
        <taxon>Actinopterygii</taxon>
        <taxon>Neopterygii</taxon>
        <taxon>Teleostei</taxon>
        <taxon>Neoteleostei</taxon>
        <taxon>Acanthomorphata</taxon>
        <taxon>Eupercaria</taxon>
        <taxon>Perciformes</taxon>
        <taxon>Cottioidei</taxon>
        <taxon>Cottales</taxon>
        <taxon>Liparidae</taxon>
        <taxon>Liparis</taxon>
    </lineage>
</organism>
<comment type="caution">
    <text evidence="1">The sequence shown here is derived from an EMBL/GenBank/DDBJ whole genome shotgun (WGS) entry which is preliminary data.</text>
</comment>
<name>A0A4Z2FLB9_9TELE</name>
<sequence length="155" mass="17316">MKSYGLQAAQRQLLREGGPVLDDGVSLVGHLLLKLLQLLDLLTDLELGLRQGCDPGEDNLLLLRHDGPRGMRCLAVLRENKNKRRCTAWNPPTEALRCRAGARLVPLVSTCTAVVAVCNSLCSSHRQRATMRAMSMGFSRYLLCRCCLILRRLCW</sequence>
<protein>
    <submittedName>
        <fullName evidence="1">Uncharacterized protein</fullName>
    </submittedName>
</protein>
<keyword evidence="2" id="KW-1185">Reference proteome</keyword>
<dbReference type="AlphaFoldDB" id="A0A4Z2FLB9"/>
<evidence type="ECO:0000313" key="2">
    <source>
        <dbReference type="Proteomes" id="UP000314294"/>
    </source>
</evidence>
<gene>
    <name evidence="1" type="ORF">EYF80_048134</name>
</gene>
<dbReference type="Proteomes" id="UP000314294">
    <property type="component" value="Unassembled WGS sequence"/>
</dbReference>
<dbReference type="EMBL" id="SRLO01001087">
    <property type="protein sequence ID" value="TNN41690.1"/>
    <property type="molecule type" value="Genomic_DNA"/>
</dbReference>
<accession>A0A4Z2FLB9</accession>
<evidence type="ECO:0000313" key="1">
    <source>
        <dbReference type="EMBL" id="TNN41690.1"/>
    </source>
</evidence>